<feature type="transmembrane region" description="Helical" evidence="10">
    <location>
        <begin position="438"/>
        <end position="456"/>
    </location>
</feature>
<comment type="catalytic activity">
    <reaction evidence="1">
        <text>ATP + protein L-histidine = ADP + protein N-phospho-L-histidine.</text>
        <dbReference type="EC" id="2.7.13.3"/>
    </reaction>
</comment>
<dbReference type="PROSITE" id="PS50005">
    <property type="entry name" value="TPR"/>
    <property type="match status" value="1"/>
</dbReference>
<evidence type="ECO:0000256" key="1">
    <source>
        <dbReference type="ARBA" id="ARBA00000085"/>
    </source>
</evidence>
<dbReference type="GO" id="GO:0016020">
    <property type="term" value="C:membrane"/>
    <property type="evidence" value="ECO:0007669"/>
    <property type="project" value="InterPro"/>
</dbReference>
<keyword evidence="9" id="KW-0802">TPR repeat</keyword>
<dbReference type="GO" id="GO:0046983">
    <property type="term" value="F:protein dimerization activity"/>
    <property type="evidence" value="ECO:0007669"/>
    <property type="project" value="InterPro"/>
</dbReference>
<dbReference type="SUPFAM" id="SSF48452">
    <property type="entry name" value="TPR-like"/>
    <property type="match status" value="2"/>
</dbReference>
<dbReference type="Gene3D" id="1.20.5.1930">
    <property type="match status" value="1"/>
</dbReference>
<dbReference type="SMART" id="SM00028">
    <property type="entry name" value="TPR"/>
    <property type="match status" value="4"/>
</dbReference>
<protein>
    <recommendedName>
        <fullName evidence="2">histidine kinase</fullName>
        <ecNumber evidence="2">2.7.13.3</ecNumber>
    </recommendedName>
</protein>
<feature type="repeat" description="TPR" evidence="9">
    <location>
        <begin position="157"/>
        <end position="190"/>
    </location>
</feature>
<dbReference type="InterPro" id="IPR011712">
    <property type="entry name" value="Sig_transdc_His_kin_sub3_dim/P"/>
</dbReference>
<evidence type="ECO:0000313" key="13">
    <source>
        <dbReference type="Proteomes" id="UP000468581"/>
    </source>
</evidence>
<keyword evidence="7" id="KW-0067">ATP-binding</keyword>
<dbReference type="RefSeq" id="WP_163605753.1">
    <property type="nucleotide sequence ID" value="NZ_JAABOO010000001.1"/>
</dbReference>
<dbReference type="PANTHER" id="PTHR24421">
    <property type="entry name" value="NITRATE/NITRITE SENSOR PROTEIN NARX-RELATED"/>
    <property type="match status" value="1"/>
</dbReference>
<dbReference type="AlphaFoldDB" id="A0A6P0UPA3"/>
<dbReference type="InterPro" id="IPR003594">
    <property type="entry name" value="HATPase_dom"/>
</dbReference>
<keyword evidence="10" id="KW-1133">Transmembrane helix</keyword>
<keyword evidence="8" id="KW-0902">Two-component regulatory system</keyword>
<dbReference type="EC" id="2.7.13.3" evidence="2"/>
<dbReference type="InterPro" id="IPR050482">
    <property type="entry name" value="Sensor_HK_TwoCompSys"/>
</dbReference>
<gene>
    <name evidence="12" type="ORF">GWK08_04775</name>
</gene>
<evidence type="ECO:0000256" key="4">
    <source>
        <dbReference type="ARBA" id="ARBA00022679"/>
    </source>
</evidence>
<evidence type="ECO:0000256" key="5">
    <source>
        <dbReference type="ARBA" id="ARBA00022741"/>
    </source>
</evidence>
<evidence type="ECO:0000256" key="2">
    <source>
        <dbReference type="ARBA" id="ARBA00012438"/>
    </source>
</evidence>
<dbReference type="PROSITE" id="PS50109">
    <property type="entry name" value="HIS_KIN"/>
    <property type="match status" value="1"/>
</dbReference>
<evidence type="ECO:0000256" key="3">
    <source>
        <dbReference type="ARBA" id="ARBA00022553"/>
    </source>
</evidence>
<evidence type="ECO:0000256" key="7">
    <source>
        <dbReference type="ARBA" id="ARBA00022840"/>
    </source>
</evidence>
<evidence type="ECO:0000256" key="6">
    <source>
        <dbReference type="ARBA" id="ARBA00022777"/>
    </source>
</evidence>
<dbReference type="InterPro" id="IPR005467">
    <property type="entry name" value="His_kinase_dom"/>
</dbReference>
<dbReference type="Proteomes" id="UP000468581">
    <property type="component" value="Unassembled WGS sequence"/>
</dbReference>
<dbReference type="SUPFAM" id="SSF55874">
    <property type="entry name" value="ATPase domain of HSP90 chaperone/DNA topoisomerase II/histidine kinase"/>
    <property type="match status" value="1"/>
</dbReference>
<dbReference type="Pfam" id="PF07730">
    <property type="entry name" value="HisKA_3"/>
    <property type="match status" value="1"/>
</dbReference>
<dbReference type="InterPro" id="IPR011990">
    <property type="entry name" value="TPR-like_helical_dom_sf"/>
</dbReference>
<dbReference type="CDD" id="cd16917">
    <property type="entry name" value="HATPase_UhpB-NarQ-NarX-like"/>
    <property type="match status" value="1"/>
</dbReference>
<reference evidence="12 13" key="1">
    <citation type="submission" date="2020-01" db="EMBL/GenBank/DDBJ databases">
        <title>Leptobacterium flavescens.</title>
        <authorList>
            <person name="Wang G."/>
        </authorList>
    </citation>
    <scope>NUCLEOTIDE SEQUENCE [LARGE SCALE GENOMIC DNA]</scope>
    <source>
        <strain evidence="12 13">KCTC 22160</strain>
    </source>
</reference>
<name>A0A6P0UPA3_9FLAO</name>
<dbReference type="GO" id="GO:0005524">
    <property type="term" value="F:ATP binding"/>
    <property type="evidence" value="ECO:0007669"/>
    <property type="project" value="UniProtKB-KW"/>
</dbReference>
<comment type="caution">
    <text evidence="12">The sequence shown here is derived from an EMBL/GenBank/DDBJ whole genome shotgun (WGS) entry which is preliminary data.</text>
</comment>
<dbReference type="Gene3D" id="3.30.565.10">
    <property type="entry name" value="Histidine kinase-like ATPase, C-terminal domain"/>
    <property type="match status" value="1"/>
</dbReference>
<keyword evidence="10" id="KW-0812">Transmembrane</keyword>
<sequence length="669" mass="78207">MKTIYPLLIFIFSFQAAYTQQNIEDFKKIVDTTGNQELKLRYLDSLIASSRDNIDDFVTYSEEYIGLAEEMKRYDDAVRKGVRVFYHINTLQNRNKDALTLIERLQQHESKLKDSFLIGSIYLKKGGAYYSNDFDKAVENYTKAIEKFGRKDSIFVADSYLFRGQSYSALGNYVQAVKDYEKASTYYEDRNDKEYAISTRQAIAVIYSINGFYDYAKRLRGENLEYSSRNKLYRSMMVSLVNQAFDYKKQERYKEQEEYLLRALELGSKHEKNNLFALVNINSSLANLYARLGDKEKVKTHLDSISAKMEGFNENPELWTHYLLSSSHYKRLIGKNREALQDMIKAHNKAKEWGDKDATLDIKRELPELYSLNNQPTRSYEAFREYSHLKDSLFNVQRTNSLLYFQTLYETERKEREIMEQESSIRMLKMENESKNRILILTISSLSLLFLIIYLYRNKVYLTRSKRLQESFSQQLLVSQEQERRRISKDLHDGLGQSLLLIKNKIVRSEDENTKTMVNNAIEEVRSISKALHPFQLEELGITKAIENVIYQLDESTDIFISSEIDDIQHTFSPEKEVNIFRIIQESVNNIIKHSQAHAAKLIIKKSKDLIKIVIKDNGKGFDFSEKYNDLTSLGLKTLKERTKFLDGNMRINSEKGKGTTIDFIIPIT</sequence>
<evidence type="ECO:0000313" key="12">
    <source>
        <dbReference type="EMBL" id="NER12743.1"/>
    </source>
</evidence>
<evidence type="ECO:0000259" key="11">
    <source>
        <dbReference type="PROSITE" id="PS50109"/>
    </source>
</evidence>
<keyword evidence="5" id="KW-0547">Nucleotide-binding</keyword>
<dbReference type="Pfam" id="PF13181">
    <property type="entry name" value="TPR_8"/>
    <property type="match status" value="1"/>
</dbReference>
<evidence type="ECO:0000256" key="8">
    <source>
        <dbReference type="ARBA" id="ARBA00023012"/>
    </source>
</evidence>
<feature type="domain" description="Histidine kinase" evidence="11">
    <location>
        <begin position="486"/>
        <end position="669"/>
    </location>
</feature>
<keyword evidence="4" id="KW-0808">Transferase</keyword>
<evidence type="ECO:0000256" key="10">
    <source>
        <dbReference type="SAM" id="Phobius"/>
    </source>
</evidence>
<organism evidence="12 13">
    <name type="scientific">Leptobacterium flavescens</name>
    <dbReference type="NCBI Taxonomy" id="472055"/>
    <lineage>
        <taxon>Bacteria</taxon>
        <taxon>Pseudomonadati</taxon>
        <taxon>Bacteroidota</taxon>
        <taxon>Flavobacteriia</taxon>
        <taxon>Flavobacteriales</taxon>
        <taxon>Flavobacteriaceae</taxon>
        <taxon>Leptobacterium</taxon>
    </lineage>
</organism>
<dbReference type="InterPro" id="IPR019734">
    <property type="entry name" value="TPR_rpt"/>
</dbReference>
<dbReference type="Pfam" id="PF02518">
    <property type="entry name" value="HATPase_c"/>
    <property type="match status" value="1"/>
</dbReference>
<evidence type="ECO:0000256" key="9">
    <source>
        <dbReference type="PROSITE-ProRule" id="PRU00339"/>
    </source>
</evidence>
<keyword evidence="13" id="KW-1185">Reference proteome</keyword>
<proteinExistence type="predicted"/>
<dbReference type="EMBL" id="JAABOO010000001">
    <property type="protein sequence ID" value="NER12743.1"/>
    <property type="molecule type" value="Genomic_DNA"/>
</dbReference>
<keyword evidence="10" id="KW-0472">Membrane</keyword>
<accession>A0A6P0UPA3</accession>
<keyword evidence="6" id="KW-0418">Kinase</keyword>
<keyword evidence="3" id="KW-0597">Phosphoprotein</keyword>
<dbReference type="Gene3D" id="1.25.40.10">
    <property type="entry name" value="Tetratricopeptide repeat domain"/>
    <property type="match status" value="2"/>
</dbReference>
<dbReference type="GO" id="GO:0000155">
    <property type="term" value="F:phosphorelay sensor kinase activity"/>
    <property type="evidence" value="ECO:0007669"/>
    <property type="project" value="InterPro"/>
</dbReference>
<dbReference type="InterPro" id="IPR036890">
    <property type="entry name" value="HATPase_C_sf"/>
</dbReference>
<dbReference type="PANTHER" id="PTHR24421:SF10">
    <property type="entry name" value="NITRATE_NITRITE SENSOR PROTEIN NARQ"/>
    <property type="match status" value="1"/>
</dbReference>